<keyword evidence="6" id="KW-0998">Cell outer membrane</keyword>
<comment type="similarity">
    <text evidence="7">Belongs to the TonB-dependent receptor family.</text>
</comment>
<organism evidence="11 12">
    <name type="scientific">Caulobacter rhizosphaerae</name>
    <dbReference type="NCBI Taxonomy" id="2010972"/>
    <lineage>
        <taxon>Bacteria</taxon>
        <taxon>Pseudomonadati</taxon>
        <taxon>Pseudomonadota</taxon>
        <taxon>Alphaproteobacteria</taxon>
        <taxon>Caulobacterales</taxon>
        <taxon>Caulobacteraceae</taxon>
        <taxon>Caulobacter</taxon>
    </lineage>
</organism>
<feature type="chain" id="PRO_5047375374" evidence="9">
    <location>
        <begin position="25"/>
        <end position="948"/>
    </location>
</feature>
<dbReference type="Gene3D" id="2.170.130.10">
    <property type="entry name" value="TonB-dependent receptor, plug domain"/>
    <property type="match status" value="1"/>
</dbReference>
<feature type="domain" description="Secretin/TonB short N-terminal" evidence="10">
    <location>
        <begin position="53"/>
        <end position="103"/>
    </location>
</feature>
<feature type="region of interest" description="Disordered" evidence="8">
    <location>
        <begin position="171"/>
        <end position="193"/>
    </location>
</feature>
<dbReference type="Pfam" id="PF07660">
    <property type="entry name" value="STN"/>
    <property type="match status" value="1"/>
</dbReference>
<protein>
    <submittedName>
        <fullName evidence="11">Outer membrane receptor protein involved in Fe transport</fullName>
    </submittedName>
</protein>
<comment type="subcellular location">
    <subcellularLocation>
        <location evidence="1 7">Cell outer membrane</location>
    </subcellularLocation>
</comment>
<reference evidence="11 12" key="1">
    <citation type="submission" date="2023-07" db="EMBL/GenBank/DDBJ databases">
        <title>Sorghum-associated microbial communities from plants grown in Nebraska, USA.</title>
        <authorList>
            <person name="Schachtman D."/>
        </authorList>
    </citation>
    <scope>NUCLEOTIDE SEQUENCE [LARGE SCALE GENOMIC DNA]</scope>
    <source>
        <strain evidence="11 12">DS2154</strain>
    </source>
</reference>
<dbReference type="Proteomes" id="UP001262754">
    <property type="component" value="Unassembled WGS sequence"/>
</dbReference>
<keyword evidence="3" id="KW-0406">Ion transport</keyword>
<keyword evidence="4" id="KW-0408">Iron</keyword>
<keyword evidence="2" id="KW-0813">Transport</keyword>
<evidence type="ECO:0000256" key="8">
    <source>
        <dbReference type="SAM" id="MobiDB-lite"/>
    </source>
</evidence>
<keyword evidence="9" id="KW-0732">Signal</keyword>
<dbReference type="EMBL" id="JAVDRL010000002">
    <property type="protein sequence ID" value="MDR6529864.1"/>
    <property type="molecule type" value="Genomic_DNA"/>
</dbReference>
<dbReference type="SMART" id="SM00965">
    <property type="entry name" value="STN"/>
    <property type="match status" value="1"/>
</dbReference>
<evidence type="ECO:0000256" key="3">
    <source>
        <dbReference type="ARBA" id="ARBA00022496"/>
    </source>
</evidence>
<keyword evidence="12" id="KW-1185">Reference proteome</keyword>
<dbReference type="InterPro" id="IPR012910">
    <property type="entry name" value="Plug_dom"/>
</dbReference>
<gene>
    <name evidence="11" type="ORF">J2800_000588</name>
</gene>
<dbReference type="Pfam" id="PF07715">
    <property type="entry name" value="Plug"/>
    <property type="match status" value="1"/>
</dbReference>
<keyword evidence="11" id="KW-0675">Receptor</keyword>
<dbReference type="Gene3D" id="2.40.170.20">
    <property type="entry name" value="TonB-dependent receptor, beta-barrel domain"/>
    <property type="match status" value="1"/>
</dbReference>
<proteinExistence type="inferred from homology"/>
<evidence type="ECO:0000313" key="12">
    <source>
        <dbReference type="Proteomes" id="UP001262754"/>
    </source>
</evidence>
<sequence>MRKADAGAVLLLCATMMAWTASQAEAPRALSVDTAGQSLVTALTDVARRSGRELVMAEAAQASGAAPRLKGRYTPEQALQLLLAGSGLAYRRTADGAYIIYPAPPLAPSEPDNPVSLPELLVTARSQNSDIPRTQDDIQPYKVWTSRDLATAHVDTLDDFFRERLSSNAQPRAAIQDPVSQNGSSRSEIDMRGMGSSQTLVLVDGRRLPSLPSIDNAFLQSDISGVPLSAIDRIEVLTATSGGVYGAGAVAGAVNIVLKRDYRGADLAVTYGDTSRFDAATKRVDGRIGFTPDGGRTDVMVAFSDFRGADLRVGDRDYPAKARARRYANDRKAFLADSPGLSAADVAKIDLQFAPGLITPWANLVTRESSSSALLSVRHRFGPSVEAYLDGLALRSEGRSYTPAGRYIGVPVSALANGYSTLDQAVEQRSRTATTRTTAGLIIDLPAAWKLNADYTAGEAEVRGSANYHDQPGSFGSYVQSNSFRVISARLAGSVADLPGGPLTLSLLAEDRREHVPAATVKDYNLFFWDGMPYGVTQTLRSYYAEARAPLIPRDDGPRLLSGLELQLAVRHEAMRAVLPANRDDLLFANDDPVDDHQTAPVYTLGLRVFPMPDVMLRASLATGVVPPAIAQLARATMRYSASEGTGGVAWNYQFGVHSSDPKRRGALIGSEQPLLATFGGSPTAERARSVSVGLVATPRAAPGLRFSIDYTRIVKTREPVIISGGGAQYFLDHEALYPERVIRAPLTDADRARGYTAGVVTSLDTSAFSIGETISEAVDFQFDYRIATRKAGDLRFSSSVTWQPLLRRHVEPYNETLNAVGDDLEPLAWRGTASAEWSRGPWLLGLAADFYDHYRVARLGEAKFRADQWIRFQGSDRIASQIYFDLVGAYRVDRPPMALARSMEVRFGVRNVLDRDAPVVANEYGMGYSPFADPRGRRFDLTLLSRF</sequence>
<name>A0ABU1MUL3_9CAUL</name>
<evidence type="ECO:0000256" key="9">
    <source>
        <dbReference type="SAM" id="SignalP"/>
    </source>
</evidence>
<dbReference type="SUPFAM" id="SSF56935">
    <property type="entry name" value="Porins"/>
    <property type="match status" value="1"/>
</dbReference>
<comment type="caution">
    <text evidence="11">The sequence shown here is derived from an EMBL/GenBank/DDBJ whole genome shotgun (WGS) entry which is preliminary data.</text>
</comment>
<dbReference type="RefSeq" id="WP_310029093.1">
    <property type="nucleotide sequence ID" value="NZ_JAVDRL010000002.1"/>
</dbReference>
<dbReference type="InterPro" id="IPR037066">
    <property type="entry name" value="Plug_dom_sf"/>
</dbReference>
<dbReference type="InterPro" id="IPR011662">
    <property type="entry name" value="Secretin/TonB_short_N"/>
</dbReference>
<evidence type="ECO:0000313" key="11">
    <source>
        <dbReference type="EMBL" id="MDR6529864.1"/>
    </source>
</evidence>
<keyword evidence="3" id="KW-0410">Iron transport</keyword>
<dbReference type="InterPro" id="IPR000531">
    <property type="entry name" value="Beta-barrel_TonB"/>
</dbReference>
<dbReference type="InterPro" id="IPR036942">
    <property type="entry name" value="Beta-barrel_TonB_sf"/>
</dbReference>
<dbReference type="PANTHER" id="PTHR47234:SF3">
    <property type="entry name" value="SECRETIN_TONB SHORT N-TERMINAL DOMAIN-CONTAINING PROTEIN"/>
    <property type="match status" value="1"/>
</dbReference>
<keyword evidence="5 7" id="KW-0472">Membrane</keyword>
<dbReference type="PANTHER" id="PTHR47234">
    <property type="match status" value="1"/>
</dbReference>
<dbReference type="Gene3D" id="3.55.50.30">
    <property type="match status" value="1"/>
</dbReference>
<accession>A0ABU1MUL3</accession>
<evidence type="ECO:0000256" key="1">
    <source>
        <dbReference type="ARBA" id="ARBA00004442"/>
    </source>
</evidence>
<evidence type="ECO:0000256" key="6">
    <source>
        <dbReference type="ARBA" id="ARBA00023237"/>
    </source>
</evidence>
<evidence type="ECO:0000256" key="7">
    <source>
        <dbReference type="RuleBase" id="RU003357"/>
    </source>
</evidence>
<dbReference type="Pfam" id="PF00593">
    <property type="entry name" value="TonB_dep_Rec_b-barrel"/>
    <property type="match status" value="1"/>
</dbReference>
<feature type="signal peptide" evidence="9">
    <location>
        <begin position="1"/>
        <end position="24"/>
    </location>
</feature>
<evidence type="ECO:0000256" key="4">
    <source>
        <dbReference type="ARBA" id="ARBA00023004"/>
    </source>
</evidence>
<evidence type="ECO:0000256" key="5">
    <source>
        <dbReference type="ARBA" id="ARBA00023136"/>
    </source>
</evidence>
<evidence type="ECO:0000256" key="2">
    <source>
        <dbReference type="ARBA" id="ARBA00022448"/>
    </source>
</evidence>
<keyword evidence="7" id="KW-0798">TonB box</keyword>
<evidence type="ECO:0000259" key="10">
    <source>
        <dbReference type="SMART" id="SM00965"/>
    </source>
</evidence>